<evidence type="ECO:0000256" key="14">
    <source>
        <dbReference type="RuleBase" id="RU004447"/>
    </source>
</evidence>
<comment type="caution">
    <text evidence="20">The sequence shown here is derived from an EMBL/GenBank/DDBJ whole genome shotgun (WGS) entry which is preliminary data.</text>
</comment>
<feature type="domain" description="Peptidase M16 middle/third" evidence="18">
    <location>
        <begin position="392"/>
        <end position="667"/>
    </location>
</feature>
<evidence type="ECO:0000259" key="16">
    <source>
        <dbReference type="Pfam" id="PF00675"/>
    </source>
</evidence>
<dbReference type="InterPro" id="IPR050626">
    <property type="entry name" value="Peptidase_M16"/>
</dbReference>
<feature type="signal peptide" evidence="15">
    <location>
        <begin position="1"/>
        <end position="22"/>
    </location>
</feature>
<evidence type="ECO:0000313" key="20">
    <source>
        <dbReference type="EMBL" id="GAA4936217.1"/>
    </source>
</evidence>
<evidence type="ECO:0000256" key="7">
    <source>
        <dbReference type="ARBA" id="ARBA00022723"/>
    </source>
</evidence>
<dbReference type="Pfam" id="PF00675">
    <property type="entry name" value="Peptidase_M16"/>
    <property type="match status" value="1"/>
</dbReference>
<dbReference type="InterPro" id="IPR011249">
    <property type="entry name" value="Metalloenz_LuxS/M16"/>
</dbReference>
<evidence type="ECO:0000256" key="2">
    <source>
        <dbReference type="ARBA" id="ARBA00002184"/>
    </source>
</evidence>
<dbReference type="InterPro" id="IPR032632">
    <property type="entry name" value="Peptidase_M16_M"/>
</dbReference>
<dbReference type="PANTHER" id="PTHR43690:SF18">
    <property type="entry name" value="INSULIN-DEGRADING ENZYME-RELATED"/>
    <property type="match status" value="1"/>
</dbReference>
<keyword evidence="7" id="KW-0479">Metal-binding</keyword>
<evidence type="ECO:0000256" key="9">
    <source>
        <dbReference type="ARBA" id="ARBA00022833"/>
    </source>
</evidence>
<feature type="domain" description="Coenzyme PQQ synthesis protein F-like C-terminal lobe" evidence="19">
    <location>
        <begin position="766"/>
        <end position="861"/>
    </location>
</feature>
<feature type="chain" id="PRO_5043898609" description="Protease 3" evidence="15">
    <location>
        <begin position="23"/>
        <end position="937"/>
    </location>
</feature>
<evidence type="ECO:0000259" key="19">
    <source>
        <dbReference type="Pfam" id="PF22456"/>
    </source>
</evidence>
<evidence type="ECO:0000256" key="10">
    <source>
        <dbReference type="ARBA" id="ARBA00023049"/>
    </source>
</evidence>
<dbReference type="InterPro" id="IPR001431">
    <property type="entry name" value="Pept_M16_Zn_BS"/>
</dbReference>
<dbReference type="Proteomes" id="UP001409585">
    <property type="component" value="Unassembled WGS sequence"/>
</dbReference>
<evidence type="ECO:0000256" key="13">
    <source>
        <dbReference type="ARBA" id="ARBA00033450"/>
    </source>
</evidence>
<dbReference type="InterPro" id="IPR011765">
    <property type="entry name" value="Pept_M16_N"/>
</dbReference>
<dbReference type="EMBL" id="BAABLX010000007">
    <property type="protein sequence ID" value="GAA4936217.1"/>
    <property type="molecule type" value="Genomic_DNA"/>
</dbReference>
<name>A0AAV3TZW3_9ALTE</name>
<dbReference type="GO" id="GO:0006508">
    <property type="term" value="P:proteolysis"/>
    <property type="evidence" value="ECO:0007669"/>
    <property type="project" value="UniProtKB-KW"/>
</dbReference>
<dbReference type="Gene3D" id="3.30.830.10">
    <property type="entry name" value="Metalloenzyme, LuxS/M16 peptidase-like"/>
    <property type="match status" value="4"/>
</dbReference>
<feature type="domain" description="Peptidase M16 C-terminal" evidence="17">
    <location>
        <begin position="206"/>
        <end position="385"/>
    </location>
</feature>
<evidence type="ECO:0000256" key="15">
    <source>
        <dbReference type="SAM" id="SignalP"/>
    </source>
</evidence>
<comment type="function">
    <text evidence="2">Endopeptidase that degrades small peptides of less than 7 kDa, such as glucagon and insulin.</text>
</comment>
<organism evidence="20 21">
    <name type="scientific">Halioxenophilus aromaticivorans</name>
    <dbReference type="NCBI Taxonomy" id="1306992"/>
    <lineage>
        <taxon>Bacteria</taxon>
        <taxon>Pseudomonadati</taxon>
        <taxon>Pseudomonadota</taxon>
        <taxon>Gammaproteobacteria</taxon>
        <taxon>Alteromonadales</taxon>
        <taxon>Alteromonadaceae</taxon>
        <taxon>Halioxenophilus</taxon>
    </lineage>
</organism>
<dbReference type="GO" id="GO:0005737">
    <property type="term" value="C:cytoplasm"/>
    <property type="evidence" value="ECO:0007669"/>
    <property type="project" value="UniProtKB-ARBA"/>
</dbReference>
<dbReference type="PANTHER" id="PTHR43690">
    <property type="entry name" value="NARDILYSIN"/>
    <property type="match status" value="1"/>
</dbReference>
<dbReference type="EC" id="3.4.24.55" evidence="4"/>
<dbReference type="InterPro" id="IPR007863">
    <property type="entry name" value="Peptidase_M16_C"/>
</dbReference>
<keyword evidence="10" id="KW-0482">Metalloprotease</keyword>
<comment type="cofactor">
    <cofactor evidence="1">
        <name>Zn(2+)</name>
        <dbReference type="ChEBI" id="CHEBI:29105"/>
    </cofactor>
</comment>
<evidence type="ECO:0000259" key="17">
    <source>
        <dbReference type="Pfam" id="PF05193"/>
    </source>
</evidence>
<keyword evidence="21" id="KW-1185">Reference proteome</keyword>
<evidence type="ECO:0000256" key="1">
    <source>
        <dbReference type="ARBA" id="ARBA00001947"/>
    </source>
</evidence>
<feature type="domain" description="Peptidase M16 N-terminal" evidence="16">
    <location>
        <begin position="47"/>
        <end position="169"/>
    </location>
</feature>
<dbReference type="Pfam" id="PF16187">
    <property type="entry name" value="Peptidase_M16_M"/>
    <property type="match status" value="1"/>
</dbReference>
<sequence length="937" mass="105823">MIKLARPILVGCIVSLCLIATAWSEPIITSDVDDREHRYLELDNGLKVLLIHDASADKAAAALDVYTGSADNPADRAGLAHFLEHMLFLGTKKYPESDEYQAFISANGGGHNAYTALEHTNYFFDIRAGALEPALDRFAQFFIAPLFTPEYVTRERNAVDSEYSARIKDDMRRSFDALREVVNPEHPAAQFSVGSNETLADRDSDLVRDDLLQFYKTHYSSENMALVVLGRESLDDLQAMVVPRFSQVPRYRLQAKRNAVPMFKPESLPQMLSVVPVKETRSLGLLFPVPLLQPYYRKKPLEYIANLVGHEGQGSILNTLKQQGWAESLSAGSGLDDRYSSSMMVNISLTKAGWQHREEVIGLFFAGIDQIKRQGLKRWRYKEQQQLAALDFRYQEKQDPQRTVSYLASQLQEYPAPEVYQAGYLYEKFDKSLIKQYLDKIAPDNLFLLVLAPEVKADKTSQYYDTPYAVKSLKGHQWPSDENLVAQLTLPPRNEFIPKQLALLEAPKNTTAPTLVTSEESELWYQTDVSYAVPRGLVMIRTMLPAAAQDVQHAAMLAVYERMVEESLNAFSYPATLAGLNFGLSANTRGLDVQVGGYTDKQEHLLEIILSRLTDFEAIAPQFERVKAQVIREWRNANKRPPYAQLYADLSVTMFTPQWSSDDRLAALSEVTLEDMKAFTASLYQDGKAKMLVYGNFDAEQAQRFTAMVDKVLTLPNRWQLPPAKVVKLDTSPERLWLTVEHPDQALIGYLQGAGDSLTEQAHQMLLQQVLSADFFNDLRTEQQLGYIVFASNVDYKKVPGIAFVVQSPKASVEQLSTAVATFLADYTMPSDEQLEQHKEALLVELLQKPKNLREQGGLYWDNIVRDQPTFDLQDKLAEAISAINLADFSAYYQSVVIQSPRWLWLAAGEADELPKRGGWLRDGEEVKKTSESYVYP</sequence>
<dbReference type="Pfam" id="PF22456">
    <property type="entry name" value="PqqF-like_C_4"/>
    <property type="match status" value="1"/>
</dbReference>
<reference evidence="21" key="1">
    <citation type="journal article" date="2019" name="Int. J. Syst. Evol. Microbiol.">
        <title>The Global Catalogue of Microorganisms (GCM) 10K type strain sequencing project: providing services to taxonomists for standard genome sequencing and annotation.</title>
        <authorList>
            <consortium name="The Broad Institute Genomics Platform"/>
            <consortium name="The Broad Institute Genome Sequencing Center for Infectious Disease"/>
            <person name="Wu L."/>
            <person name="Ma J."/>
        </authorList>
    </citation>
    <scope>NUCLEOTIDE SEQUENCE [LARGE SCALE GENOMIC DNA]</scope>
    <source>
        <strain evidence="21">JCM 19134</strain>
    </source>
</reference>
<dbReference type="Pfam" id="PF05193">
    <property type="entry name" value="Peptidase_M16_C"/>
    <property type="match status" value="1"/>
</dbReference>
<proteinExistence type="inferred from homology"/>
<dbReference type="GO" id="GO:0046872">
    <property type="term" value="F:metal ion binding"/>
    <property type="evidence" value="ECO:0007669"/>
    <property type="project" value="UniProtKB-KW"/>
</dbReference>
<dbReference type="PROSITE" id="PS00143">
    <property type="entry name" value="INSULINASE"/>
    <property type="match status" value="1"/>
</dbReference>
<evidence type="ECO:0000256" key="5">
    <source>
        <dbReference type="ARBA" id="ARBA00017565"/>
    </source>
</evidence>
<dbReference type="GO" id="GO:0004222">
    <property type="term" value="F:metalloendopeptidase activity"/>
    <property type="evidence" value="ECO:0007669"/>
    <property type="project" value="UniProtKB-EC"/>
</dbReference>
<dbReference type="AlphaFoldDB" id="A0AAV3TZW3"/>
<evidence type="ECO:0000256" key="4">
    <source>
        <dbReference type="ARBA" id="ARBA00012449"/>
    </source>
</evidence>
<evidence type="ECO:0000256" key="11">
    <source>
        <dbReference type="ARBA" id="ARBA00029597"/>
    </source>
</evidence>
<evidence type="ECO:0000259" key="18">
    <source>
        <dbReference type="Pfam" id="PF16187"/>
    </source>
</evidence>
<keyword evidence="6" id="KW-0645">Protease</keyword>
<dbReference type="FunFam" id="3.30.830.10:FF:000012">
    <property type="entry name" value="Protease 3"/>
    <property type="match status" value="1"/>
</dbReference>
<gene>
    <name evidence="20" type="ORF">GCM10025791_12390</name>
</gene>
<evidence type="ECO:0000256" key="6">
    <source>
        <dbReference type="ARBA" id="ARBA00022670"/>
    </source>
</evidence>
<evidence type="ECO:0000256" key="8">
    <source>
        <dbReference type="ARBA" id="ARBA00022801"/>
    </source>
</evidence>
<keyword evidence="8" id="KW-0378">Hydrolase</keyword>
<evidence type="ECO:0000256" key="3">
    <source>
        <dbReference type="ARBA" id="ARBA00007261"/>
    </source>
</evidence>
<evidence type="ECO:0000313" key="21">
    <source>
        <dbReference type="Proteomes" id="UP001409585"/>
    </source>
</evidence>
<accession>A0AAV3TZW3</accession>
<dbReference type="FunFam" id="3.30.830.10:FF:000005">
    <property type="entry name" value="nardilysin isoform X1"/>
    <property type="match status" value="1"/>
</dbReference>
<dbReference type="SUPFAM" id="SSF63411">
    <property type="entry name" value="LuxS/MPP-like metallohydrolase"/>
    <property type="match status" value="4"/>
</dbReference>
<evidence type="ECO:0000256" key="12">
    <source>
        <dbReference type="ARBA" id="ARBA00031184"/>
    </source>
</evidence>
<dbReference type="InterPro" id="IPR054734">
    <property type="entry name" value="PqqF-like_C_4"/>
</dbReference>
<keyword evidence="15" id="KW-0732">Signal</keyword>
<dbReference type="RefSeq" id="WP_345418703.1">
    <property type="nucleotide sequence ID" value="NZ_AP031496.1"/>
</dbReference>
<comment type="similarity">
    <text evidence="3 14">Belongs to the peptidase M16 family.</text>
</comment>
<keyword evidence="9" id="KW-0862">Zinc</keyword>
<protein>
    <recommendedName>
        <fullName evidence="5">Protease 3</fullName>
        <ecNumber evidence="4">3.4.24.55</ecNumber>
    </recommendedName>
    <alternativeName>
        <fullName evidence="13">Pitrilysin</fullName>
    </alternativeName>
    <alternativeName>
        <fullName evidence="12">Protease III</fullName>
    </alternativeName>
    <alternativeName>
        <fullName evidence="11">Protease pi</fullName>
    </alternativeName>
</protein>